<dbReference type="PROSITE" id="PS51257">
    <property type="entry name" value="PROKAR_LIPOPROTEIN"/>
    <property type="match status" value="1"/>
</dbReference>
<reference evidence="3 4" key="1">
    <citation type="submission" date="2011-06" db="EMBL/GenBank/DDBJ databases">
        <authorList>
            <person name="Muzny D."/>
            <person name="Qin X."/>
            <person name="Deng J."/>
            <person name="Jiang H."/>
            <person name="Liu Y."/>
            <person name="Qu J."/>
            <person name="Song X.-Z."/>
            <person name="Zhang L."/>
            <person name="Thornton R."/>
            <person name="Coyle M."/>
            <person name="Francisco L."/>
            <person name="Jackson L."/>
            <person name="Javaid M."/>
            <person name="Korchina V."/>
            <person name="Kovar C."/>
            <person name="Mata R."/>
            <person name="Mathew T."/>
            <person name="Ngo R."/>
            <person name="Nguyen L."/>
            <person name="Nguyen N."/>
            <person name="Okwuonu G."/>
            <person name="Ongeri F."/>
            <person name="Pham C."/>
            <person name="Simmons D."/>
            <person name="Wilczek-Boney K."/>
            <person name="Hale W."/>
            <person name="Jakkamsetti A."/>
            <person name="Pham P."/>
            <person name="Ruth R."/>
            <person name="San Lucas F."/>
            <person name="Warren J."/>
            <person name="Zhang J."/>
            <person name="Zhao Z."/>
            <person name="Zhou C."/>
            <person name="Zhu D."/>
            <person name="Lee S."/>
            <person name="Bess C."/>
            <person name="Blankenburg K."/>
            <person name="Forbes L."/>
            <person name="Fu Q."/>
            <person name="Gubbala S."/>
            <person name="Hirani K."/>
            <person name="Jayaseelan J.C."/>
            <person name="Lara F."/>
            <person name="Munidasa M."/>
            <person name="Palculict T."/>
            <person name="Patil S."/>
            <person name="Pu L.-L."/>
            <person name="Saada N."/>
            <person name="Tang L."/>
            <person name="Weissenberger G."/>
            <person name="Zhu Y."/>
            <person name="Hemphill L."/>
            <person name="Shang Y."/>
            <person name="Youmans B."/>
            <person name="Ayvaz T."/>
            <person name="Ross M."/>
            <person name="Santibanez J."/>
            <person name="Aqrawi P."/>
            <person name="Gross S."/>
            <person name="Joshi V."/>
            <person name="Fowler G."/>
            <person name="Nazareth L."/>
            <person name="Reid J."/>
            <person name="Worley K."/>
            <person name="Petrosino J."/>
            <person name="Highlander S."/>
            <person name="Gibbs R."/>
        </authorList>
    </citation>
    <scope>NUCLEOTIDE SEQUENCE [LARGE SCALE GENOMIC DNA]</scope>
    <source>
        <strain evidence="3 4">9715</strain>
    </source>
</reference>
<accession>G4CQM9</accession>
<keyword evidence="4" id="KW-1185">Reference proteome</keyword>
<dbReference type="Pfam" id="PF03886">
    <property type="entry name" value="ABC_trans_aux"/>
    <property type="match status" value="1"/>
</dbReference>
<evidence type="ECO:0000313" key="4">
    <source>
        <dbReference type="Proteomes" id="UP000005336"/>
    </source>
</evidence>
<dbReference type="InterPro" id="IPR005586">
    <property type="entry name" value="ABC_trans_aux"/>
</dbReference>
<evidence type="ECO:0000256" key="1">
    <source>
        <dbReference type="SAM" id="SignalP"/>
    </source>
</evidence>
<feature type="chain" id="PRO_5003462238" evidence="1">
    <location>
        <begin position="23"/>
        <end position="174"/>
    </location>
</feature>
<dbReference type="Gene3D" id="3.40.50.10610">
    <property type="entry name" value="ABC-type transport auxiliary lipoprotein component"/>
    <property type="match status" value="1"/>
</dbReference>
<organism evidence="3 4">
    <name type="scientific">Neisseria wadsworthii 9715</name>
    <dbReference type="NCBI Taxonomy" id="1030841"/>
    <lineage>
        <taxon>Bacteria</taxon>
        <taxon>Pseudomonadati</taxon>
        <taxon>Pseudomonadota</taxon>
        <taxon>Betaproteobacteria</taxon>
        <taxon>Neisseriales</taxon>
        <taxon>Neisseriaceae</taxon>
        <taxon>Neisseria</taxon>
    </lineage>
</organism>
<dbReference type="OrthoDB" id="8536577at2"/>
<feature type="domain" description="ABC-type transport auxiliary lipoprotein component" evidence="2">
    <location>
        <begin position="38"/>
        <end position="173"/>
    </location>
</feature>
<dbReference type="EMBL" id="AGAZ01000050">
    <property type="protein sequence ID" value="EGZ46290.1"/>
    <property type="molecule type" value="Genomic_DNA"/>
</dbReference>
<dbReference type="AlphaFoldDB" id="G4CQM9"/>
<evidence type="ECO:0000313" key="3">
    <source>
        <dbReference type="EMBL" id="EGZ46290.1"/>
    </source>
</evidence>
<dbReference type="RefSeq" id="WP_009116530.1">
    <property type="nucleotide sequence ID" value="NZ_JH165159.1"/>
</dbReference>
<dbReference type="SUPFAM" id="SSF159594">
    <property type="entry name" value="XCC0632-like"/>
    <property type="match status" value="1"/>
</dbReference>
<keyword evidence="3" id="KW-0449">Lipoprotein</keyword>
<name>G4CQM9_9NEIS</name>
<gene>
    <name evidence="3" type="ORF">HMPREF9370_1389</name>
</gene>
<feature type="signal peptide" evidence="1">
    <location>
        <begin position="1"/>
        <end position="22"/>
    </location>
</feature>
<protein>
    <submittedName>
        <fullName evidence="3">Lipoprotein</fullName>
    </submittedName>
</protein>
<keyword evidence="1" id="KW-0732">Signal</keyword>
<dbReference type="PATRIC" id="fig|1030841.3.peg.1371"/>
<dbReference type="Proteomes" id="UP000005336">
    <property type="component" value="Unassembled WGS sequence"/>
</dbReference>
<dbReference type="HOGENOM" id="CLU_096001_3_2_4"/>
<sequence length="174" mass="18955">MNKLLAAALTTLMLGACSTPVATQYYTLPDSQFELPLGSGNEIAVQVILAEPLNNGGLVYQTDALNLNFARNNLWAAPLDQALAASFANKLNRQNPQNRYIPSHRTNSNQTLKIYVEAFNGSYEGHTVVKGYTVWPNGKGRNFNIETPQQGDGYSAMIQSLNEGLQNAATTLAY</sequence>
<comment type="caution">
    <text evidence="3">The sequence shown here is derived from an EMBL/GenBank/DDBJ whole genome shotgun (WGS) entry which is preliminary data.</text>
</comment>
<proteinExistence type="predicted"/>
<evidence type="ECO:0000259" key="2">
    <source>
        <dbReference type="Pfam" id="PF03886"/>
    </source>
</evidence>
<dbReference type="STRING" id="1030841.HMPREF9370_1389"/>